<dbReference type="GO" id="GO:0005198">
    <property type="term" value="F:structural molecule activity"/>
    <property type="evidence" value="ECO:0007669"/>
    <property type="project" value="EnsemblFungi"/>
</dbReference>
<evidence type="ECO:0000313" key="4">
    <source>
        <dbReference type="Proteomes" id="UP000095085"/>
    </source>
</evidence>
<comment type="similarity">
    <text evidence="1">Belongs to the actin family.</text>
</comment>
<organism evidence="3 4">
    <name type="scientific">Hyphopichia burtonii NRRL Y-1933</name>
    <dbReference type="NCBI Taxonomy" id="984485"/>
    <lineage>
        <taxon>Eukaryota</taxon>
        <taxon>Fungi</taxon>
        <taxon>Dikarya</taxon>
        <taxon>Ascomycota</taxon>
        <taxon>Saccharomycotina</taxon>
        <taxon>Pichiomycetes</taxon>
        <taxon>Debaryomycetaceae</taxon>
        <taxon>Hyphopichia</taxon>
    </lineage>
</organism>
<dbReference type="GO" id="GO:0016586">
    <property type="term" value="C:RSC-type complex"/>
    <property type="evidence" value="ECO:0007669"/>
    <property type="project" value="EnsemblFungi"/>
</dbReference>
<dbReference type="InterPro" id="IPR004000">
    <property type="entry name" value="Actin"/>
</dbReference>
<dbReference type="Gene3D" id="3.90.640.60">
    <property type="match status" value="1"/>
</dbReference>
<dbReference type="GeneID" id="30996389"/>
<proteinExistence type="inferred from homology"/>
<dbReference type="EMBL" id="KV454545">
    <property type="protein sequence ID" value="ODV65107.1"/>
    <property type="molecule type" value="Genomic_DNA"/>
</dbReference>
<dbReference type="RefSeq" id="XP_020074174.1">
    <property type="nucleotide sequence ID" value="XM_020221840.1"/>
</dbReference>
<dbReference type="AlphaFoldDB" id="A0A1E4RCY0"/>
<dbReference type="SMART" id="SM00268">
    <property type="entry name" value="ACTIN"/>
    <property type="match status" value="1"/>
</dbReference>
<accession>A0A1E4RCY0</accession>
<reference evidence="4" key="1">
    <citation type="submission" date="2016-05" db="EMBL/GenBank/DDBJ databases">
        <title>Comparative genomics of biotechnologically important yeasts.</title>
        <authorList>
            <consortium name="DOE Joint Genome Institute"/>
            <person name="Riley R."/>
            <person name="Haridas S."/>
            <person name="Wolfe K.H."/>
            <person name="Lopes M.R."/>
            <person name="Hittinger C.T."/>
            <person name="Goker M."/>
            <person name="Salamov A."/>
            <person name="Wisecaver J."/>
            <person name="Long T.M."/>
            <person name="Aerts A.L."/>
            <person name="Barry K."/>
            <person name="Choi C."/>
            <person name="Clum A."/>
            <person name="Coughlan A.Y."/>
            <person name="Deshpande S."/>
            <person name="Douglass A.P."/>
            <person name="Hanson S.J."/>
            <person name="Klenk H.-P."/>
            <person name="Labutti K."/>
            <person name="Lapidus A."/>
            <person name="Lindquist E."/>
            <person name="Lipzen A."/>
            <person name="Meier-Kolthoff J.P."/>
            <person name="Ohm R.A."/>
            <person name="Otillar R.P."/>
            <person name="Pangilinan J."/>
            <person name="Peng Y."/>
            <person name="Rokas A."/>
            <person name="Rosa C.A."/>
            <person name="Scheuner C."/>
            <person name="Sibirny A.A."/>
            <person name="Slot J.C."/>
            <person name="Stielow J.B."/>
            <person name="Sun H."/>
            <person name="Kurtzman C.P."/>
            <person name="Blackwell M."/>
            <person name="Grigoriev I.V."/>
            <person name="Jeffries T.W."/>
        </authorList>
    </citation>
    <scope>NUCLEOTIDE SEQUENCE [LARGE SCALE GENOMIC DNA]</scope>
    <source>
        <strain evidence="4">NRRL Y-1933</strain>
    </source>
</reference>
<feature type="region of interest" description="Disordered" evidence="2">
    <location>
        <begin position="247"/>
        <end position="269"/>
    </location>
</feature>
<dbReference type="GO" id="GO:0006368">
    <property type="term" value="P:transcription elongation by RNA polymerase II"/>
    <property type="evidence" value="ECO:0007669"/>
    <property type="project" value="EnsemblFungi"/>
</dbReference>
<dbReference type="Proteomes" id="UP000095085">
    <property type="component" value="Unassembled WGS sequence"/>
</dbReference>
<sequence>MPLYRDDSFLVVHPGSQNTIFSFGLLDSLSPPQYKIPSVVYKNTSTNEYRSKREENESTLIEIHPIKGSRIVDLDAFNHLLKIILQSVISNNPIITINQIPLLLVTPSLKWSRFDVEHVTKYVFESLEFTAFNILDLSIASTFAIGASTNSLVVNVGHESTQVVPVLGYQLVKFASKYLENVGGITIDGELKRLLPHLNEGQINALKTSNIYEVLNDTEGSFYSFDALNTEKNDEDFDVASYVAKEEGGESQMDIDEKKEEEESKPNSELEKNYFLDPVSNEKIYIGKERFQGTSKLVSQIVTAIHKTLTAIPDLEKRQDCYENLIFVGSTFNIPGLKRAIITKLIENHLIKPPSDASKTSDEDKVNSAIAAYQQSDDPYAANDNVALNQVPTTIKAVKYPDYFPEWKKPKETNGSWNDVYFLGGQIYSKQIFGANSNHGGDSFLDADIYEDRGPQAIWDVAL</sequence>
<protein>
    <submittedName>
        <fullName evidence="3">Actin-like ATPase domain-containing protein</fullName>
    </submittedName>
</protein>
<dbReference type="PANTHER" id="PTHR11937">
    <property type="entry name" value="ACTIN"/>
    <property type="match status" value="1"/>
</dbReference>
<name>A0A1E4RCY0_9ASCO</name>
<dbReference type="OrthoDB" id="74201at2759"/>
<evidence type="ECO:0000313" key="3">
    <source>
        <dbReference type="EMBL" id="ODV65107.1"/>
    </source>
</evidence>
<dbReference type="Gene3D" id="3.30.420.40">
    <property type="match status" value="2"/>
</dbReference>
<evidence type="ECO:0000256" key="1">
    <source>
        <dbReference type="RuleBase" id="RU000487"/>
    </source>
</evidence>
<dbReference type="SUPFAM" id="SSF53067">
    <property type="entry name" value="Actin-like ATPase domain"/>
    <property type="match status" value="2"/>
</dbReference>
<dbReference type="InterPro" id="IPR043129">
    <property type="entry name" value="ATPase_NBD"/>
</dbReference>
<dbReference type="GO" id="GO:0016514">
    <property type="term" value="C:SWI/SNF complex"/>
    <property type="evidence" value="ECO:0007669"/>
    <property type="project" value="EnsemblFungi"/>
</dbReference>
<dbReference type="Pfam" id="PF00022">
    <property type="entry name" value="Actin"/>
    <property type="match status" value="1"/>
</dbReference>
<feature type="compositionally biased region" description="Basic and acidic residues" evidence="2">
    <location>
        <begin position="255"/>
        <end position="269"/>
    </location>
</feature>
<dbReference type="STRING" id="984485.A0A1E4RCY0"/>
<gene>
    <name evidence="3" type="ORF">HYPBUDRAFT_153991</name>
</gene>
<keyword evidence="4" id="KW-1185">Reference proteome</keyword>
<dbReference type="GO" id="GO:0006337">
    <property type="term" value="P:nucleosome disassembly"/>
    <property type="evidence" value="ECO:0007669"/>
    <property type="project" value="EnsemblFungi"/>
</dbReference>
<evidence type="ECO:0000256" key="2">
    <source>
        <dbReference type="SAM" id="MobiDB-lite"/>
    </source>
</evidence>
<dbReference type="GO" id="GO:0045944">
    <property type="term" value="P:positive regulation of transcription by RNA polymerase II"/>
    <property type="evidence" value="ECO:0007669"/>
    <property type="project" value="EnsemblFungi"/>
</dbReference>